<keyword evidence="1" id="KW-0812">Transmembrane</keyword>
<gene>
    <name evidence="4" type="ORF">HBA18_09290</name>
</gene>
<dbReference type="Pfam" id="PF14402">
    <property type="entry name" value="7TM_transglut"/>
    <property type="match status" value="1"/>
</dbReference>
<organism evidence="4 5">
    <name type="scientific">Salinivibrio costicola</name>
    <name type="common">Vibrio costicola</name>
    <dbReference type="NCBI Taxonomy" id="51367"/>
    <lineage>
        <taxon>Bacteria</taxon>
        <taxon>Pseudomonadati</taxon>
        <taxon>Pseudomonadota</taxon>
        <taxon>Gammaproteobacteria</taxon>
        <taxon>Vibrionales</taxon>
        <taxon>Vibrionaceae</taxon>
        <taxon>Salinivibrio</taxon>
    </lineage>
</organism>
<dbReference type="Proteomes" id="UP000501408">
    <property type="component" value="Chromosome 1"/>
</dbReference>
<keyword evidence="1" id="KW-0472">Membrane</keyword>
<dbReference type="EMBL" id="CP050266">
    <property type="protein sequence ID" value="QIR06540.1"/>
    <property type="molecule type" value="Genomic_DNA"/>
</dbReference>
<evidence type="ECO:0000256" key="1">
    <source>
        <dbReference type="SAM" id="Phobius"/>
    </source>
</evidence>
<protein>
    <submittedName>
        <fullName evidence="4">Inactive transglutaminase family protein</fullName>
    </submittedName>
</protein>
<sequence>MVSRVPFYFLIGFLVLAGIALSAYRHMVYGVPWLADETRQVWQIEARINFDATGGPVKVNLAAPDSQPGLTLIDESTSSSGYGFSLLDTDYGRQAQWSTRTATGEQTLYFKNQMLVDDSARYTMTPPEHDTVAAPVMDSAAKNAALALLDRARARSADNITLTRELIKQFNSTDSQNAALLLNAFDKPDAVQKTLALEGIHARIVGGLKLEDGRRRQSISPMIQVWQDTQWHLFDLTTGQNGHRDDVLLWNQRGGPLLEVTGGEHSHVNFSIISQDISPQQATTAKVNADDLLNFSIHSLPIEEQAMFKTIMLIPIGALIVVFLRVIVGLKTSGTFMPVLIAVAFVQTQLITGIVGFVLIVGTGLVIRSYLSRLNLLLVARISAVIITVILIIAVFSVIAFHIGLIEGLTITFFPMIILSWTIERMSILWEEEGAKEVVIQGGGSLLTAVLVYLAMTNELVRHLTFNFIGVQLVILALILMLGNYTGYRLSELKRFRPLAANEKNLGLAPTSGGDDANTPR</sequence>
<reference evidence="4 5" key="1">
    <citation type="submission" date="2020-03" db="EMBL/GenBank/DDBJ databases">
        <title>Genome mining reveals the biosynthetic pathways of PHA and ectoines of the halophilic strain Salinivibrio costicola M318 isolated from fermented shrimp paste.</title>
        <authorList>
            <person name="Doan T.V."/>
            <person name="Tran L.T."/>
            <person name="Trieu T.A."/>
            <person name="Nguyen Q.V."/>
            <person name="Quach T.N."/>
            <person name="Phi T.Q."/>
            <person name="Kumar S."/>
        </authorList>
    </citation>
    <scope>NUCLEOTIDE SEQUENCE [LARGE SCALE GENOMIC DNA]</scope>
    <source>
        <strain evidence="4 5">M318</strain>
    </source>
</reference>
<feature type="transmembrane region" description="Helical" evidence="1">
    <location>
        <begin position="378"/>
        <end position="403"/>
    </location>
</feature>
<evidence type="ECO:0000259" key="2">
    <source>
        <dbReference type="Pfam" id="PF14400"/>
    </source>
</evidence>
<evidence type="ECO:0000259" key="3">
    <source>
        <dbReference type="Pfam" id="PF14402"/>
    </source>
</evidence>
<evidence type="ECO:0000313" key="4">
    <source>
        <dbReference type="EMBL" id="QIR06540.1"/>
    </source>
</evidence>
<evidence type="ECO:0000313" key="5">
    <source>
        <dbReference type="Proteomes" id="UP000501408"/>
    </source>
</evidence>
<keyword evidence="5" id="KW-1185">Reference proteome</keyword>
<feature type="transmembrane region" description="Helical" evidence="1">
    <location>
        <begin position="409"/>
        <end position="426"/>
    </location>
</feature>
<keyword evidence="1" id="KW-1133">Transmembrane helix</keyword>
<name>A0ABX6K8I4_SALCS</name>
<feature type="transmembrane region" description="Helical" evidence="1">
    <location>
        <begin position="6"/>
        <end position="24"/>
    </location>
</feature>
<feature type="transmembrane region" description="Helical" evidence="1">
    <location>
        <begin position="468"/>
        <end position="488"/>
    </location>
</feature>
<dbReference type="InterPro" id="IPR025840">
    <property type="entry name" value="7TM_transglut"/>
</dbReference>
<feature type="domain" description="7 transmembrane helices usually fused to an inactive transglutaminase" evidence="3">
    <location>
        <begin position="256"/>
        <end position="499"/>
    </location>
</feature>
<feature type="transmembrane region" description="Helical" evidence="1">
    <location>
        <begin position="306"/>
        <end position="328"/>
    </location>
</feature>
<feature type="transmembrane region" description="Helical" evidence="1">
    <location>
        <begin position="438"/>
        <end position="456"/>
    </location>
</feature>
<accession>A0ABX6K8I4</accession>
<feature type="domain" description="Inactive transglutaminase fused to 7 transmembrane helices" evidence="2">
    <location>
        <begin position="24"/>
        <end position="183"/>
    </location>
</feature>
<proteinExistence type="predicted"/>
<feature type="transmembrane region" description="Helical" evidence="1">
    <location>
        <begin position="340"/>
        <end position="366"/>
    </location>
</feature>
<dbReference type="InterPro" id="IPR025838">
    <property type="entry name" value="Transglut_i_TM"/>
</dbReference>
<dbReference type="Pfam" id="PF14400">
    <property type="entry name" value="Transglut_i_TM"/>
    <property type="match status" value="1"/>
</dbReference>